<proteinExistence type="predicted"/>
<evidence type="ECO:0008006" key="2">
    <source>
        <dbReference type="Google" id="ProtNLM"/>
    </source>
</evidence>
<comment type="caution">
    <text evidence="1">The sequence shown here is derived from an EMBL/GenBank/DDBJ whole genome shotgun (WGS) entry which is preliminary data.</text>
</comment>
<reference evidence="1" key="2">
    <citation type="submission" date="2019-08" db="EMBL/GenBank/DDBJ databases">
        <authorList>
            <consortium name="NCBI Pathogen Detection Project"/>
        </authorList>
    </citation>
    <scope>NUCLEOTIDE SEQUENCE</scope>
    <source>
        <strain evidence="1">SSI_AA693</strain>
    </source>
</reference>
<sequence length="113" mass="11954">MKKVVGILLVMFAVTGCKSLDSVRATKPVNIGGSDKSVNSFSSCVSGKWAGNGTPVTSLPLENGISILVPQAMGGYDVVLDVTENNGKTSYVLYERVPSMTSDSYEKTVLSCR</sequence>
<dbReference type="EMBL" id="DAANVS010000027">
    <property type="protein sequence ID" value="HAD1627322.1"/>
    <property type="molecule type" value="Genomic_DNA"/>
</dbReference>
<gene>
    <name evidence="1" type="ORF">G0P69_11960</name>
</gene>
<reference evidence="1" key="1">
    <citation type="journal article" date="2018" name="Genome Biol.">
        <title>SKESA: strategic k-mer extension for scrupulous assemblies.</title>
        <authorList>
            <person name="Souvorov A."/>
            <person name="Agarwala R."/>
            <person name="Lipman D.J."/>
        </authorList>
    </citation>
    <scope>NUCLEOTIDE SEQUENCE</scope>
    <source>
        <strain evidence="1">SSI_AA693</strain>
    </source>
</reference>
<evidence type="ECO:0000313" key="1">
    <source>
        <dbReference type="EMBL" id="HAD1627322.1"/>
    </source>
</evidence>
<protein>
    <recommendedName>
        <fullName evidence="2">Lipoprotein</fullName>
    </recommendedName>
</protein>
<dbReference type="AlphaFoldDB" id="A0A710KBK8"/>
<organism evidence="1">
    <name type="scientific">Salmonella typhimurium</name>
    <dbReference type="NCBI Taxonomy" id="90371"/>
    <lineage>
        <taxon>Bacteria</taxon>
        <taxon>Pseudomonadati</taxon>
        <taxon>Pseudomonadota</taxon>
        <taxon>Gammaproteobacteria</taxon>
        <taxon>Enterobacterales</taxon>
        <taxon>Enterobacteriaceae</taxon>
        <taxon>Salmonella</taxon>
    </lineage>
</organism>
<accession>A0A710KBK8</accession>
<name>A0A710KBK8_SALTM</name>
<dbReference type="PROSITE" id="PS51257">
    <property type="entry name" value="PROKAR_LIPOPROTEIN"/>
    <property type="match status" value="1"/>
</dbReference>